<reference evidence="2 3" key="1">
    <citation type="submission" date="2014-08" db="EMBL/GenBank/DDBJ databases">
        <title>Complete genome sequence of Corynebacterium aquilae S-613T(T) (=DSM 44791(T)), isolated from the choana of a healthy golden eagle.</title>
        <authorList>
            <person name="Ruckert C."/>
            <person name="Albersmeier A."/>
            <person name="Winkler A."/>
            <person name="Kalinowski J."/>
        </authorList>
    </citation>
    <scope>NUCLEOTIDE SEQUENCE [LARGE SCALE GENOMIC DNA]</scope>
    <source>
        <strain evidence="2 3">S-613</strain>
    </source>
</reference>
<dbReference type="RefSeq" id="WP_075726949.1">
    <property type="nucleotide sequence ID" value="NZ_CP009245.1"/>
</dbReference>
<evidence type="ECO:0000256" key="1">
    <source>
        <dbReference type="SAM" id="MobiDB-lite"/>
    </source>
</evidence>
<organism evidence="2 3">
    <name type="scientific">Corynebacterium aquilae DSM 44791</name>
    <dbReference type="NCBI Taxonomy" id="1431546"/>
    <lineage>
        <taxon>Bacteria</taxon>
        <taxon>Bacillati</taxon>
        <taxon>Actinomycetota</taxon>
        <taxon>Actinomycetes</taxon>
        <taxon>Mycobacteriales</taxon>
        <taxon>Corynebacteriaceae</taxon>
        <taxon>Corynebacterium</taxon>
    </lineage>
</organism>
<evidence type="ECO:0000313" key="3">
    <source>
        <dbReference type="Proteomes" id="UP000185478"/>
    </source>
</evidence>
<feature type="region of interest" description="Disordered" evidence="1">
    <location>
        <begin position="68"/>
        <end position="133"/>
    </location>
</feature>
<keyword evidence="3" id="KW-1185">Reference proteome</keyword>
<dbReference type="Proteomes" id="UP000185478">
    <property type="component" value="Chromosome"/>
</dbReference>
<protein>
    <submittedName>
        <fullName evidence="2">Uncharacterized protein</fullName>
    </submittedName>
</protein>
<dbReference type="STRING" id="1431546.CAQU_08875"/>
<dbReference type="EMBL" id="CP009245">
    <property type="protein sequence ID" value="APT85165.1"/>
    <property type="molecule type" value="Genomic_DNA"/>
</dbReference>
<proteinExistence type="predicted"/>
<sequence>MRPGEDLPEINQVLQDEWNAVMRGAPGNVDKAELWCAHVRLTHPNGERDLPEGVDLSQAPAMALKELEVRRASAGGGGKPPKSPMPPTGGGGQSEPSEEEPRKAFGPSPGARAWPDPIDAEGARFDSSSMGHWLPADAVYVGPTGVSQ</sequence>
<accession>A0A1L7CH67</accession>
<dbReference type="AlphaFoldDB" id="A0A1L7CH67"/>
<evidence type="ECO:0000313" key="2">
    <source>
        <dbReference type="EMBL" id="APT85165.1"/>
    </source>
</evidence>
<name>A0A1L7CH67_9CORY</name>
<gene>
    <name evidence="2" type="ORF">CAQU_08875</name>
</gene>
<dbReference type="KEGG" id="caqu:CAQU_08875"/>